<keyword evidence="1" id="KW-0732">Signal</keyword>
<evidence type="ECO:0008006" key="4">
    <source>
        <dbReference type="Google" id="ProtNLM"/>
    </source>
</evidence>
<proteinExistence type="predicted"/>
<evidence type="ECO:0000313" key="2">
    <source>
        <dbReference type="EMBL" id="NML61083.1"/>
    </source>
</evidence>
<keyword evidence="3" id="KW-1185">Reference proteome</keyword>
<dbReference type="RefSeq" id="WP_169464793.1">
    <property type="nucleotide sequence ID" value="NZ_JABBGG010000004.1"/>
</dbReference>
<evidence type="ECO:0000256" key="1">
    <source>
        <dbReference type="SAM" id="SignalP"/>
    </source>
</evidence>
<comment type="caution">
    <text evidence="2">The sequence shown here is derived from an EMBL/GenBank/DDBJ whole genome shotgun (WGS) entry which is preliminary data.</text>
</comment>
<feature type="chain" id="PRO_5032874168" description="PEP-CTERM sorting domain-containing protein" evidence="1">
    <location>
        <begin position="21"/>
        <end position="89"/>
    </location>
</feature>
<dbReference type="EMBL" id="JABBGG010000004">
    <property type="protein sequence ID" value="NML61083.1"/>
    <property type="molecule type" value="Genomic_DNA"/>
</dbReference>
<sequence>MKQFVLCIVLAAGLAGTAQATLVEFERATVHAAPIAGLTSRADLMVARGAVAQPGDLAEMPEPEVFAMMLVGLVLIGWRASRHSGEKFE</sequence>
<name>A0A848HPA3_9BURK</name>
<accession>A0A848HPA3</accession>
<reference evidence="2 3" key="1">
    <citation type="submission" date="2020-04" db="EMBL/GenBank/DDBJ databases">
        <title>Massilia sp. RP-1-19 isolated from soil.</title>
        <authorList>
            <person name="Dahal R.H."/>
        </authorList>
    </citation>
    <scope>NUCLEOTIDE SEQUENCE [LARGE SCALE GENOMIC DNA]</scope>
    <source>
        <strain evidence="2 3">RP-1-19</strain>
    </source>
</reference>
<protein>
    <recommendedName>
        <fullName evidence="4">PEP-CTERM sorting domain-containing protein</fullName>
    </recommendedName>
</protein>
<feature type="signal peptide" evidence="1">
    <location>
        <begin position="1"/>
        <end position="20"/>
    </location>
</feature>
<dbReference type="AlphaFoldDB" id="A0A848HPA3"/>
<dbReference type="Proteomes" id="UP000583752">
    <property type="component" value="Unassembled WGS sequence"/>
</dbReference>
<gene>
    <name evidence="2" type="ORF">HHL21_08315</name>
</gene>
<evidence type="ECO:0000313" key="3">
    <source>
        <dbReference type="Proteomes" id="UP000583752"/>
    </source>
</evidence>
<organism evidence="2 3">
    <name type="scientific">Massilia polaris</name>
    <dbReference type="NCBI Taxonomy" id="2728846"/>
    <lineage>
        <taxon>Bacteria</taxon>
        <taxon>Pseudomonadati</taxon>
        <taxon>Pseudomonadota</taxon>
        <taxon>Betaproteobacteria</taxon>
        <taxon>Burkholderiales</taxon>
        <taxon>Oxalobacteraceae</taxon>
        <taxon>Telluria group</taxon>
        <taxon>Massilia</taxon>
    </lineage>
</organism>